<accession>U5BR90</accession>
<proteinExistence type="predicted"/>
<sequence length="34" mass="3809">MDDGDLFAVFFGEDYSRRLGEFFFGKVALLSDSG</sequence>
<reference evidence="1 2" key="1">
    <citation type="journal article" date="2013" name="Genome Announc.">
        <title>Draft Genome Sequence of the Psychrophilic and Alkaliphilic Rhodonellum psychrophilum Strain GCM71T.</title>
        <authorList>
            <person name="Hauptmann A.L."/>
            <person name="Glaring M.A."/>
            <person name="Hallin P.F."/>
            <person name="Prieme A."/>
            <person name="Stougaard P."/>
        </authorList>
    </citation>
    <scope>NUCLEOTIDE SEQUENCE [LARGE SCALE GENOMIC DNA]</scope>
    <source>
        <strain evidence="1 2">GCM71</strain>
    </source>
</reference>
<organism evidence="1 2">
    <name type="scientific">Rhodonellum psychrophilum GCM71 = DSM 17998</name>
    <dbReference type="NCBI Taxonomy" id="1123057"/>
    <lineage>
        <taxon>Bacteria</taxon>
        <taxon>Pseudomonadati</taxon>
        <taxon>Bacteroidota</taxon>
        <taxon>Cytophagia</taxon>
        <taxon>Cytophagales</taxon>
        <taxon>Cytophagaceae</taxon>
        <taxon>Rhodonellum</taxon>
    </lineage>
</organism>
<comment type="caution">
    <text evidence="1">The sequence shown here is derived from an EMBL/GenBank/DDBJ whole genome shotgun (WGS) entry which is preliminary data.</text>
</comment>
<protein>
    <submittedName>
        <fullName evidence="1">Uncharacterized protein</fullName>
    </submittedName>
</protein>
<dbReference type="AlphaFoldDB" id="U5BR90"/>
<keyword evidence="2" id="KW-1185">Reference proteome</keyword>
<dbReference type="EMBL" id="AWXR01000104">
    <property type="protein sequence ID" value="ERM80403.1"/>
    <property type="molecule type" value="Genomic_DNA"/>
</dbReference>
<gene>
    <name evidence="1" type="ORF">P872_22020</name>
</gene>
<name>U5BR90_9BACT</name>
<evidence type="ECO:0000313" key="2">
    <source>
        <dbReference type="Proteomes" id="UP000016843"/>
    </source>
</evidence>
<dbReference type="Proteomes" id="UP000016843">
    <property type="component" value="Unassembled WGS sequence"/>
</dbReference>
<evidence type="ECO:0000313" key="1">
    <source>
        <dbReference type="EMBL" id="ERM80403.1"/>
    </source>
</evidence>